<proteinExistence type="predicted"/>
<evidence type="ECO:0000313" key="1">
    <source>
        <dbReference type="EMBL" id="HEX61984.1"/>
    </source>
</evidence>
<dbReference type="AlphaFoldDB" id="A0A831Z1I4"/>
<reference evidence="1" key="1">
    <citation type="journal article" date="2020" name="mSystems">
        <title>Genome- and Community-Level Interaction Insights into Carbon Utilization and Element Cycling Functions of Hydrothermarchaeota in Hydrothermal Sediment.</title>
        <authorList>
            <person name="Zhou Z."/>
            <person name="Liu Y."/>
            <person name="Xu W."/>
            <person name="Pan J."/>
            <person name="Luo Z.H."/>
            <person name="Li M."/>
        </authorList>
    </citation>
    <scope>NUCLEOTIDE SEQUENCE [LARGE SCALE GENOMIC DNA]</scope>
    <source>
        <strain evidence="1">SpSt-361</strain>
    </source>
</reference>
<organism evidence="1">
    <name type="scientific">candidate division WWE3 bacterium</name>
    <dbReference type="NCBI Taxonomy" id="2053526"/>
    <lineage>
        <taxon>Bacteria</taxon>
        <taxon>Katanobacteria</taxon>
    </lineage>
</organism>
<comment type="caution">
    <text evidence="1">The sequence shown here is derived from an EMBL/GenBank/DDBJ whole genome shotgun (WGS) entry which is preliminary data.</text>
</comment>
<protein>
    <submittedName>
        <fullName evidence="1">Uncharacterized protein</fullName>
    </submittedName>
</protein>
<accession>A0A831Z1I4</accession>
<gene>
    <name evidence="1" type="ORF">ENR01_02405</name>
</gene>
<dbReference type="EMBL" id="DSPJ01000064">
    <property type="protein sequence ID" value="HEX61984.1"/>
    <property type="molecule type" value="Genomic_DNA"/>
</dbReference>
<sequence length="75" mass="7729">MELTSIGDTDPGATYFEAACGIQEKLFDFGAPQFTIAGPVGGTSGTYRFTVLAGASSEDLETLDAILNSLAIPVP</sequence>
<name>A0A831Z1I4_UNCKA</name>